<protein>
    <submittedName>
        <fullName evidence="1">Uncharacterized protein</fullName>
    </submittedName>
</protein>
<keyword evidence="2" id="KW-1185">Reference proteome</keyword>
<reference evidence="1 2" key="1">
    <citation type="submission" date="2019-04" db="EMBL/GenBank/DDBJ databases">
        <authorList>
            <consortium name="DOE Joint Genome Institute"/>
            <person name="Mondo S."/>
            <person name="Kjaerbolling I."/>
            <person name="Vesth T."/>
            <person name="Frisvad J.C."/>
            <person name="Nybo J.L."/>
            <person name="Theobald S."/>
            <person name="Kildgaard S."/>
            <person name="Isbrandt T."/>
            <person name="Kuo A."/>
            <person name="Sato A."/>
            <person name="Lyhne E.K."/>
            <person name="Kogle M.E."/>
            <person name="Wiebenga A."/>
            <person name="Kun R.S."/>
            <person name="Lubbers R.J."/>
            <person name="Makela M.R."/>
            <person name="Barry K."/>
            <person name="Chovatia M."/>
            <person name="Clum A."/>
            <person name="Daum C."/>
            <person name="Haridas S."/>
            <person name="He G."/>
            <person name="LaButti K."/>
            <person name="Lipzen A."/>
            <person name="Riley R."/>
            <person name="Salamov A."/>
            <person name="Simmons B.A."/>
            <person name="Magnuson J.K."/>
            <person name="Henrissat B."/>
            <person name="Mortensen U.H."/>
            <person name="Larsen T.O."/>
            <person name="Devries R.P."/>
            <person name="Grigoriev I.V."/>
            <person name="Machida M."/>
            <person name="Baker S.E."/>
            <person name="Andersen M.R."/>
            <person name="Cantor M.N."/>
            <person name="Hua S.X."/>
        </authorList>
    </citation>
    <scope>NUCLEOTIDE SEQUENCE [LARGE SCALE GENOMIC DNA]</scope>
    <source>
        <strain evidence="1 2">CBS 117616</strain>
    </source>
</reference>
<proteinExistence type="predicted"/>
<organism evidence="1 2">
    <name type="scientific">Aspergillus pseudocaelatus</name>
    <dbReference type="NCBI Taxonomy" id="1825620"/>
    <lineage>
        <taxon>Eukaryota</taxon>
        <taxon>Fungi</taxon>
        <taxon>Dikarya</taxon>
        <taxon>Ascomycota</taxon>
        <taxon>Pezizomycotina</taxon>
        <taxon>Eurotiomycetes</taxon>
        <taxon>Eurotiomycetidae</taxon>
        <taxon>Eurotiales</taxon>
        <taxon>Aspergillaceae</taxon>
        <taxon>Aspergillus</taxon>
        <taxon>Aspergillus subgen. Circumdati</taxon>
    </lineage>
</organism>
<evidence type="ECO:0000313" key="2">
    <source>
        <dbReference type="Proteomes" id="UP000325395"/>
    </source>
</evidence>
<sequence>MYTDTYIPSLLSTVRFASLSERLWLIRIQSLGKSTPPPTVYDETFLPSQLTGYPLPEIKPNKERPTSQPYLAQCIVLRKRNMERVSLGS</sequence>
<evidence type="ECO:0000313" key="1">
    <source>
        <dbReference type="EMBL" id="KAE8413372.1"/>
    </source>
</evidence>
<dbReference type="Proteomes" id="UP000325395">
    <property type="component" value="Unassembled WGS sequence"/>
</dbReference>
<accession>A0ABQ6W8B3</accession>
<dbReference type="EMBL" id="ML735808">
    <property type="protein sequence ID" value="KAE8413372.1"/>
    <property type="molecule type" value="Genomic_DNA"/>
</dbReference>
<gene>
    <name evidence="1" type="ORF">BDV36DRAFT_268625</name>
</gene>
<name>A0ABQ6W8B3_9EURO</name>